<proteinExistence type="inferred from homology"/>
<feature type="transmembrane region" description="Helical" evidence="7">
    <location>
        <begin position="148"/>
        <end position="166"/>
    </location>
</feature>
<dbReference type="Pfam" id="PF13440">
    <property type="entry name" value="Polysacc_synt_3"/>
    <property type="match status" value="1"/>
</dbReference>
<gene>
    <name evidence="8" type="ORF">SAMN05216234_10121</name>
</gene>
<keyword evidence="4 7" id="KW-0812">Transmembrane</keyword>
<dbReference type="AlphaFoldDB" id="A0A1I5KR47"/>
<evidence type="ECO:0000256" key="7">
    <source>
        <dbReference type="SAM" id="Phobius"/>
    </source>
</evidence>
<feature type="transmembrane region" description="Helical" evidence="7">
    <location>
        <begin position="443"/>
        <end position="466"/>
    </location>
</feature>
<dbReference type="Proteomes" id="UP000199227">
    <property type="component" value="Unassembled WGS sequence"/>
</dbReference>
<sequence>MSLKRKTISGLKWTSLSSIFTAGISFLQLIILARILGPEVYGIMAILMVIIGFANLFVDLGISRIIIHKQDNITQNELHSMYWMNVFLALFMYLVIYLLSPFIAHFYANIQNLEIYIRLIAVTFIFSSFAMQYVVLFQKEMEFKVIEVANMIKVLANFLIALFLALNDFGVLALIYSTILSSLLYSIIIVFKGMKYHKIKFYFNFSEIKDAMKFGLYFSGSKIIGSITGSLDVILIGKFFSQEVLGVYNIGKKLIFQILSIMMPIIQKIIYPLLGKLQQNRDKLKIIYIKVISIISFIVIPVYFLFFILADDIVFIFLGSDWINASNIIKGFVIYAIFVAIGTPIGSLLTATGKVKIGFYWNIYSLIVSFLVVYLSVNSGNINYVPIGYSVLVVLNLIVNYLFVIKKVIDTTFFEYYKNIFLNIFIGLIVSSFVYLIKYKFTSSLFTIIIIYIIYIVLYLILVYLINNNIFKYIKEIKN</sequence>
<dbReference type="InterPro" id="IPR050833">
    <property type="entry name" value="Poly_Biosynth_Transport"/>
</dbReference>
<feature type="transmembrane region" description="Helical" evidence="7">
    <location>
        <begin position="214"/>
        <end position="234"/>
    </location>
</feature>
<evidence type="ECO:0000256" key="5">
    <source>
        <dbReference type="ARBA" id="ARBA00022989"/>
    </source>
</evidence>
<dbReference type="STRING" id="223786.SAMN05216234_10121"/>
<reference evidence="8 9" key="1">
    <citation type="submission" date="2016-10" db="EMBL/GenBank/DDBJ databases">
        <authorList>
            <person name="de Groot N.N."/>
        </authorList>
    </citation>
    <scope>NUCLEOTIDE SEQUENCE [LARGE SCALE GENOMIC DNA]</scope>
    <source>
        <strain evidence="8 9">EP1-55-1</strain>
    </source>
</reference>
<feature type="transmembrane region" description="Helical" evidence="7">
    <location>
        <begin position="254"/>
        <end position="274"/>
    </location>
</feature>
<dbReference type="PANTHER" id="PTHR30250">
    <property type="entry name" value="PST FAMILY PREDICTED COLANIC ACID TRANSPORTER"/>
    <property type="match status" value="1"/>
</dbReference>
<keyword evidence="3" id="KW-1003">Cell membrane</keyword>
<feature type="transmembrane region" description="Helical" evidence="7">
    <location>
        <begin position="115"/>
        <end position="136"/>
    </location>
</feature>
<evidence type="ECO:0000256" key="2">
    <source>
        <dbReference type="ARBA" id="ARBA00007430"/>
    </source>
</evidence>
<evidence type="ECO:0000256" key="1">
    <source>
        <dbReference type="ARBA" id="ARBA00004651"/>
    </source>
</evidence>
<evidence type="ECO:0000256" key="4">
    <source>
        <dbReference type="ARBA" id="ARBA00022692"/>
    </source>
</evidence>
<name>A0A1I5KR47_9BACT</name>
<evidence type="ECO:0000313" key="9">
    <source>
        <dbReference type="Proteomes" id="UP000199227"/>
    </source>
</evidence>
<evidence type="ECO:0000256" key="3">
    <source>
        <dbReference type="ARBA" id="ARBA00022475"/>
    </source>
</evidence>
<feature type="transmembrane region" description="Helical" evidence="7">
    <location>
        <begin position="358"/>
        <end position="377"/>
    </location>
</feature>
<dbReference type="PANTHER" id="PTHR30250:SF10">
    <property type="entry name" value="LIPOPOLYSACCHARIDE BIOSYNTHESIS PROTEIN WZXC"/>
    <property type="match status" value="1"/>
</dbReference>
<accession>A0A1I5KR47</accession>
<feature type="transmembrane region" description="Helical" evidence="7">
    <location>
        <begin position="12"/>
        <end position="35"/>
    </location>
</feature>
<feature type="transmembrane region" description="Helical" evidence="7">
    <location>
        <begin position="172"/>
        <end position="193"/>
    </location>
</feature>
<comment type="similarity">
    <text evidence="2">Belongs to the polysaccharide synthase family.</text>
</comment>
<keyword evidence="5 7" id="KW-1133">Transmembrane helix</keyword>
<keyword evidence="9" id="KW-1185">Reference proteome</keyword>
<dbReference type="OrthoDB" id="8538786at2"/>
<feature type="transmembrane region" description="Helical" evidence="7">
    <location>
        <begin position="41"/>
        <end position="62"/>
    </location>
</feature>
<dbReference type="GO" id="GO:0005886">
    <property type="term" value="C:plasma membrane"/>
    <property type="evidence" value="ECO:0007669"/>
    <property type="project" value="UniProtKB-SubCell"/>
</dbReference>
<evidence type="ECO:0000313" key="8">
    <source>
        <dbReference type="EMBL" id="SFO86881.1"/>
    </source>
</evidence>
<feature type="transmembrane region" description="Helical" evidence="7">
    <location>
        <begin position="383"/>
        <end position="404"/>
    </location>
</feature>
<dbReference type="EMBL" id="FOXB01000001">
    <property type="protein sequence ID" value="SFO86881.1"/>
    <property type="molecule type" value="Genomic_DNA"/>
</dbReference>
<keyword evidence="6 7" id="KW-0472">Membrane</keyword>
<feature type="transmembrane region" description="Helical" evidence="7">
    <location>
        <begin position="416"/>
        <end position="437"/>
    </location>
</feature>
<comment type="subcellular location">
    <subcellularLocation>
        <location evidence="1">Cell membrane</location>
        <topology evidence="1">Multi-pass membrane protein</topology>
    </subcellularLocation>
</comment>
<organism evidence="8 9">
    <name type="scientific">Hydrogenimonas thermophila</name>
    <dbReference type="NCBI Taxonomy" id="223786"/>
    <lineage>
        <taxon>Bacteria</taxon>
        <taxon>Pseudomonadati</taxon>
        <taxon>Campylobacterota</taxon>
        <taxon>Epsilonproteobacteria</taxon>
        <taxon>Campylobacterales</taxon>
        <taxon>Hydrogenimonadaceae</taxon>
        <taxon>Hydrogenimonas</taxon>
    </lineage>
</organism>
<dbReference type="CDD" id="cd13127">
    <property type="entry name" value="MATE_tuaB_like"/>
    <property type="match status" value="1"/>
</dbReference>
<feature type="transmembrane region" description="Helical" evidence="7">
    <location>
        <begin position="286"/>
        <end position="308"/>
    </location>
</feature>
<evidence type="ECO:0000256" key="6">
    <source>
        <dbReference type="ARBA" id="ARBA00023136"/>
    </source>
</evidence>
<feature type="transmembrane region" description="Helical" evidence="7">
    <location>
        <begin position="328"/>
        <end position="351"/>
    </location>
</feature>
<feature type="transmembrane region" description="Helical" evidence="7">
    <location>
        <begin position="82"/>
        <end position="103"/>
    </location>
</feature>
<dbReference type="NCBIfam" id="NF007773">
    <property type="entry name" value="PRK10459.1"/>
    <property type="match status" value="1"/>
</dbReference>
<protein>
    <submittedName>
        <fullName evidence="8">Lipopolysaccharide exporter</fullName>
    </submittedName>
</protein>
<dbReference type="RefSeq" id="WP_092909676.1">
    <property type="nucleotide sequence ID" value="NZ_FOXB01000001.1"/>
</dbReference>